<protein>
    <submittedName>
        <fullName evidence="2">Metallophosphoesterase family protein</fullName>
    </submittedName>
</protein>
<evidence type="ECO:0000313" key="3">
    <source>
        <dbReference type="Proteomes" id="UP000650466"/>
    </source>
</evidence>
<name>A0A926KMP2_9BACL</name>
<reference evidence="2" key="1">
    <citation type="submission" date="2020-09" db="EMBL/GenBank/DDBJ databases">
        <title>Draft Genome Sequence of Paenibacillus sp. WST5.</title>
        <authorList>
            <person name="Bao Z."/>
        </authorList>
    </citation>
    <scope>NUCLEOTIDE SEQUENCE</scope>
    <source>
        <strain evidence="2">WST5</strain>
    </source>
</reference>
<gene>
    <name evidence="2" type="ORF">ICC18_02335</name>
</gene>
<feature type="domain" description="Calcineurin-like phosphoesterase" evidence="1">
    <location>
        <begin position="14"/>
        <end position="174"/>
    </location>
</feature>
<comment type="caution">
    <text evidence="2">The sequence shown here is derived from an EMBL/GenBank/DDBJ whole genome shotgun (WGS) entry which is preliminary data.</text>
</comment>
<keyword evidence="3" id="KW-1185">Reference proteome</keyword>
<dbReference type="EMBL" id="JACVVD010000001">
    <property type="protein sequence ID" value="MBD0378959.1"/>
    <property type="molecule type" value="Genomic_DNA"/>
</dbReference>
<dbReference type="SUPFAM" id="SSF56300">
    <property type="entry name" value="Metallo-dependent phosphatases"/>
    <property type="match status" value="1"/>
</dbReference>
<organism evidence="2 3">
    <name type="scientific">Paenibacillus sedimenti</name>
    <dbReference type="NCBI Taxonomy" id="2770274"/>
    <lineage>
        <taxon>Bacteria</taxon>
        <taxon>Bacillati</taxon>
        <taxon>Bacillota</taxon>
        <taxon>Bacilli</taxon>
        <taxon>Bacillales</taxon>
        <taxon>Paenibacillaceae</taxon>
        <taxon>Paenibacillus</taxon>
    </lineage>
</organism>
<dbReference type="GO" id="GO:0016788">
    <property type="term" value="F:hydrolase activity, acting on ester bonds"/>
    <property type="evidence" value="ECO:0007669"/>
    <property type="project" value="TreeGrafter"/>
</dbReference>
<dbReference type="PIRSF" id="PIRSF030250">
    <property type="entry name" value="Ptase_At2g46880"/>
    <property type="match status" value="1"/>
</dbReference>
<accession>A0A926KMP2</accession>
<dbReference type="InterPro" id="IPR029052">
    <property type="entry name" value="Metallo-depent_PP-like"/>
</dbReference>
<dbReference type="Gene3D" id="3.60.21.10">
    <property type="match status" value="1"/>
</dbReference>
<proteinExistence type="predicted"/>
<sequence>MKHQLAFREDRSFTIVQFTDLHWKNGGFEDQQTRGLMEEVLEAEQPDLVVFTGDIIYTGYVTPGDPVCEHPLQAFRDAVHAVEVRGIPWAVVFGNHDTESIITRGELMETVLEHPHTVTQRGPAEVNGIGNYALHITGTDGTTAAALYFFDSGCLSPVPHVPGYDWIRPDQIQWYAGESVKLREQMNGVVLPALAFFHIPLQEYKEVWESVPCYGNKFEDVCCARLNSGLFASMVELGDVMGTFAGHDHINDYWGELQGIRLCYGRATGYNTYGKEGFTRGARIIRLRQGERSFETWLRLADGTVISQQPEHLPGV</sequence>
<dbReference type="PANTHER" id="PTHR32440">
    <property type="entry name" value="PHOSPHATASE DCR2-RELATED-RELATED"/>
    <property type="match status" value="1"/>
</dbReference>
<dbReference type="InterPro" id="IPR004843">
    <property type="entry name" value="Calcineurin-like_PHP"/>
</dbReference>
<dbReference type="RefSeq" id="WP_188172756.1">
    <property type="nucleotide sequence ID" value="NZ_JACVVD010000001.1"/>
</dbReference>
<evidence type="ECO:0000259" key="1">
    <source>
        <dbReference type="Pfam" id="PF00149"/>
    </source>
</evidence>
<dbReference type="GO" id="GO:0005737">
    <property type="term" value="C:cytoplasm"/>
    <property type="evidence" value="ECO:0007669"/>
    <property type="project" value="TreeGrafter"/>
</dbReference>
<dbReference type="PANTHER" id="PTHR32440:SF11">
    <property type="entry name" value="METALLOPHOSPHOESTERASE DOMAIN-CONTAINING PROTEIN"/>
    <property type="match status" value="1"/>
</dbReference>
<evidence type="ECO:0000313" key="2">
    <source>
        <dbReference type="EMBL" id="MBD0378959.1"/>
    </source>
</evidence>
<dbReference type="Proteomes" id="UP000650466">
    <property type="component" value="Unassembled WGS sequence"/>
</dbReference>
<dbReference type="AlphaFoldDB" id="A0A926KMP2"/>
<dbReference type="Pfam" id="PF00149">
    <property type="entry name" value="Metallophos"/>
    <property type="match status" value="1"/>
</dbReference>
<dbReference type="InterPro" id="IPR011230">
    <property type="entry name" value="PAP14/16/28/29"/>
</dbReference>
<dbReference type="CDD" id="cd07383">
    <property type="entry name" value="MPP_Dcr2"/>
    <property type="match status" value="1"/>
</dbReference>